<dbReference type="Proteomes" id="UP000032142">
    <property type="component" value="Unassembled WGS sequence"/>
</dbReference>
<dbReference type="AlphaFoldDB" id="A0A0B0N4D9"/>
<evidence type="ECO:0000313" key="1">
    <source>
        <dbReference type="EMBL" id="KHG07517.1"/>
    </source>
</evidence>
<evidence type="ECO:0000313" key="2">
    <source>
        <dbReference type="Proteomes" id="UP000032142"/>
    </source>
</evidence>
<sequence>MGNQHCLDFLTQVSHRAVSIWKNRSTTYTGRPHACAYVTALNTD</sequence>
<dbReference type="EMBL" id="JRRC01476046">
    <property type="protein sequence ID" value="KHG07517.1"/>
    <property type="molecule type" value="Genomic_DNA"/>
</dbReference>
<keyword evidence="2" id="KW-1185">Reference proteome</keyword>
<protein>
    <submittedName>
        <fullName evidence="1">Uncharacterized protein</fullName>
    </submittedName>
</protein>
<name>A0A0B0N4D9_GOSAR</name>
<reference evidence="2" key="1">
    <citation type="submission" date="2014-09" db="EMBL/GenBank/DDBJ databases">
        <authorList>
            <person name="Mudge J."/>
            <person name="Ramaraj T."/>
            <person name="Lindquist I.E."/>
            <person name="Bharti A.K."/>
            <person name="Sundararajan A."/>
            <person name="Cameron C.T."/>
            <person name="Woodward J.E."/>
            <person name="May G.D."/>
            <person name="Brubaker C."/>
            <person name="Broadhvest J."/>
            <person name="Wilkins T.A."/>
        </authorList>
    </citation>
    <scope>NUCLEOTIDE SEQUENCE</scope>
    <source>
        <strain evidence="2">cv. AKA8401</strain>
    </source>
</reference>
<proteinExistence type="predicted"/>
<comment type="caution">
    <text evidence="1">The sequence shown here is derived from an EMBL/GenBank/DDBJ whole genome shotgun (WGS) entry which is preliminary data.</text>
</comment>
<organism evidence="1 2">
    <name type="scientific">Gossypium arboreum</name>
    <name type="common">Tree cotton</name>
    <name type="synonym">Gossypium nanking</name>
    <dbReference type="NCBI Taxonomy" id="29729"/>
    <lineage>
        <taxon>Eukaryota</taxon>
        <taxon>Viridiplantae</taxon>
        <taxon>Streptophyta</taxon>
        <taxon>Embryophyta</taxon>
        <taxon>Tracheophyta</taxon>
        <taxon>Spermatophyta</taxon>
        <taxon>Magnoliopsida</taxon>
        <taxon>eudicotyledons</taxon>
        <taxon>Gunneridae</taxon>
        <taxon>Pentapetalae</taxon>
        <taxon>rosids</taxon>
        <taxon>malvids</taxon>
        <taxon>Malvales</taxon>
        <taxon>Malvaceae</taxon>
        <taxon>Malvoideae</taxon>
        <taxon>Gossypium</taxon>
    </lineage>
</organism>
<accession>A0A0B0N4D9</accession>
<gene>
    <name evidence="1" type="ORF">F383_34075</name>
</gene>